<sequence length="141" mass="15132">MAEPAAVVYGQAGLMVVSGGFLPGKGLSVVGKTPTSKVRVFWSGGREVAGKAAMEWAKEHGGITLEMSIGGRIMENIGRFLPRNLQVKIWGVLSRRFAAGAEGVVYCFQNAAGLSLKSFWATQEYPILAKNGVEIIYKLVK</sequence>
<accession>E0RTY6</accession>
<dbReference type="KEGG" id="sta:STHERM_c00660"/>
<evidence type="ECO:0000313" key="2">
    <source>
        <dbReference type="Proteomes" id="UP000001296"/>
    </source>
</evidence>
<evidence type="ECO:0000313" key="1">
    <source>
        <dbReference type="EMBL" id="ADN01042.1"/>
    </source>
</evidence>
<name>E0RTY6_WINT6</name>
<dbReference type="SUPFAM" id="SSF52309">
    <property type="entry name" value="N-(deoxy)ribosyltransferase-like"/>
    <property type="match status" value="1"/>
</dbReference>
<proteinExistence type="predicted"/>
<gene>
    <name evidence="1" type="ordered locus">STHERM_c00660</name>
</gene>
<dbReference type="PaxDb" id="665571-STHERM_c00660"/>
<dbReference type="EMBL" id="CP001698">
    <property type="protein sequence ID" value="ADN01042.1"/>
    <property type="molecule type" value="Genomic_DNA"/>
</dbReference>
<reference key="1">
    <citation type="submission" date="2009-08" db="EMBL/GenBank/DDBJ databases">
        <title>The genome sequence of Spirochaeta thermophila DSM6192.</title>
        <authorList>
            <person name="Angelov A."/>
            <person name="Mientus M."/>
            <person name="Wittenberg S."/>
            <person name="Lehmann R."/>
            <person name="Liesegang H."/>
            <person name="Daniel R."/>
            <person name="Liebl W."/>
        </authorList>
    </citation>
    <scope>NUCLEOTIDE SEQUENCE</scope>
    <source>
        <strain>DSM 6192</strain>
    </source>
</reference>
<reference evidence="1 2" key="2">
    <citation type="journal article" date="2010" name="J. Bacteriol.">
        <title>Genome sequence of the polysaccharide-degrading, thermophilic anaerobe Spirochaeta thermophila DSM 6192.</title>
        <authorList>
            <person name="Angelov A."/>
            <person name="Liebl S."/>
            <person name="Ballschmiter M."/>
            <person name="Bomeke M."/>
            <person name="Lehmann R."/>
            <person name="Liesegang H."/>
            <person name="Daniel R."/>
            <person name="Liebl W."/>
        </authorList>
    </citation>
    <scope>NUCLEOTIDE SEQUENCE [LARGE SCALE GENOMIC DNA]</scope>
    <source>
        <strain evidence="2">ATCC 49972 / DSM 6192 / RI 19.B1</strain>
    </source>
</reference>
<dbReference type="HOGENOM" id="CLU_1824114_0_0_12"/>
<dbReference type="Proteomes" id="UP000001296">
    <property type="component" value="Chromosome"/>
</dbReference>
<protein>
    <submittedName>
        <fullName evidence="1">Uncharacterized protein</fullName>
    </submittedName>
</protein>
<dbReference type="AlphaFoldDB" id="E0RTY6"/>
<organism evidence="1 2">
    <name type="scientific">Winmispira thermophila (strain ATCC 49972 / DSM 6192 / RI 19.B1)</name>
    <name type="common">Spirochaeta thermophila</name>
    <dbReference type="NCBI Taxonomy" id="665571"/>
    <lineage>
        <taxon>Bacteria</taxon>
        <taxon>Pseudomonadati</taxon>
        <taxon>Spirochaetota</taxon>
        <taxon>Spirochaetia</taxon>
        <taxon>Winmispirales</taxon>
        <taxon>Winmispiraceae</taxon>
        <taxon>Winmispira</taxon>
    </lineage>
</organism>